<dbReference type="KEGG" id="esg:EsVE80_03900"/>
<keyword evidence="2" id="KW-1185">Reference proteome</keyword>
<protein>
    <submittedName>
        <fullName evidence="1">Uncharacterized protein</fullName>
    </submittedName>
</protein>
<proteinExistence type="predicted"/>
<sequence>MKYFLINLLRKLTQLTRNGGAAGGNTLARNAHEKLEHYEQKQKNKEK</sequence>
<accession>A0A679IPE7</accession>
<dbReference type="EMBL" id="AP022822">
    <property type="protein sequence ID" value="BCA84867.1"/>
    <property type="molecule type" value="Genomic_DNA"/>
</dbReference>
<dbReference type="Proteomes" id="UP000502998">
    <property type="component" value="Chromosome"/>
</dbReference>
<name>A0A679IPE7_9ENTE</name>
<evidence type="ECO:0000313" key="2">
    <source>
        <dbReference type="Proteomes" id="UP000502998"/>
    </source>
</evidence>
<reference evidence="1 2" key="1">
    <citation type="submission" date="2020-02" db="EMBL/GenBank/DDBJ databases">
        <title>Characterization of vanA genotype vancomycin-resistant Enterococcus saigonensis VE80.</title>
        <authorList>
            <person name="Harada T."/>
            <person name="Motooka D."/>
            <person name="Nakamura S."/>
            <person name="Yamamoto Y."/>
            <person name="Kawahara R."/>
            <person name="Kawatsu K."/>
        </authorList>
    </citation>
    <scope>NUCLEOTIDE SEQUENCE [LARGE SCALE GENOMIC DNA]</scope>
    <source>
        <strain evidence="1 2">VE80</strain>
    </source>
</reference>
<organism evidence="1 2">
    <name type="scientific">Enterococcus saigonensis</name>
    <dbReference type="NCBI Taxonomy" id="1805431"/>
    <lineage>
        <taxon>Bacteria</taxon>
        <taxon>Bacillati</taxon>
        <taxon>Bacillota</taxon>
        <taxon>Bacilli</taxon>
        <taxon>Lactobacillales</taxon>
        <taxon>Enterococcaceae</taxon>
        <taxon>Enterococcus</taxon>
    </lineage>
</organism>
<gene>
    <name evidence="1" type="ORF">EsVE80_03900</name>
</gene>
<evidence type="ECO:0000313" key="1">
    <source>
        <dbReference type="EMBL" id="BCA84867.1"/>
    </source>
</evidence>
<dbReference type="RefSeq" id="WP_173102243.1">
    <property type="nucleotide sequence ID" value="NZ_AP022822.1"/>
</dbReference>
<dbReference type="AlphaFoldDB" id="A0A679IPE7"/>